<dbReference type="EMBL" id="CAJVPM010016186">
    <property type="protein sequence ID" value="CAG8612641.1"/>
    <property type="molecule type" value="Genomic_DNA"/>
</dbReference>
<sequence length="84" mass="9622">TISMWNNALLDDKSTDLIAQIRKANEILESSITMPSHFEEIYSDRLFNPLCVTDLGENDSKSLLIMDPYLIPQVDIIDVEKDKH</sequence>
<gene>
    <name evidence="1" type="ORF">SCALOS_LOCUS7350</name>
</gene>
<name>A0ACA9MW85_9GLOM</name>
<proteinExistence type="predicted"/>
<reference evidence="1" key="1">
    <citation type="submission" date="2021-06" db="EMBL/GenBank/DDBJ databases">
        <authorList>
            <person name="Kallberg Y."/>
            <person name="Tangrot J."/>
            <person name="Rosling A."/>
        </authorList>
    </citation>
    <scope>NUCLEOTIDE SEQUENCE</scope>
    <source>
        <strain evidence="1">AU212A</strain>
    </source>
</reference>
<protein>
    <submittedName>
        <fullName evidence="1">8333_t:CDS:1</fullName>
    </submittedName>
</protein>
<comment type="caution">
    <text evidence="1">The sequence shown here is derived from an EMBL/GenBank/DDBJ whole genome shotgun (WGS) entry which is preliminary data.</text>
</comment>
<evidence type="ECO:0000313" key="2">
    <source>
        <dbReference type="Proteomes" id="UP000789860"/>
    </source>
</evidence>
<dbReference type="Proteomes" id="UP000789860">
    <property type="component" value="Unassembled WGS sequence"/>
</dbReference>
<feature type="non-terminal residue" evidence="1">
    <location>
        <position position="1"/>
    </location>
</feature>
<feature type="non-terminal residue" evidence="1">
    <location>
        <position position="84"/>
    </location>
</feature>
<organism evidence="1 2">
    <name type="scientific">Scutellospora calospora</name>
    <dbReference type="NCBI Taxonomy" id="85575"/>
    <lineage>
        <taxon>Eukaryota</taxon>
        <taxon>Fungi</taxon>
        <taxon>Fungi incertae sedis</taxon>
        <taxon>Mucoromycota</taxon>
        <taxon>Glomeromycotina</taxon>
        <taxon>Glomeromycetes</taxon>
        <taxon>Diversisporales</taxon>
        <taxon>Gigasporaceae</taxon>
        <taxon>Scutellospora</taxon>
    </lineage>
</organism>
<keyword evidence="2" id="KW-1185">Reference proteome</keyword>
<accession>A0ACA9MW85</accession>
<evidence type="ECO:0000313" key="1">
    <source>
        <dbReference type="EMBL" id="CAG8612641.1"/>
    </source>
</evidence>